<evidence type="ECO:0000259" key="1">
    <source>
        <dbReference type="Pfam" id="PF12770"/>
    </source>
</evidence>
<protein>
    <recommendedName>
        <fullName evidence="1">CHAT domain-containing protein</fullName>
    </recommendedName>
</protein>
<proteinExistence type="predicted"/>
<dbReference type="KEGG" id="noa:BKM31_04535"/>
<dbReference type="OrthoDB" id="3881650at2"/>
<accession>A0A1U9ZSD2</accession>
<evidence type="ECO:0000313" key="2">
    <source>
        <dbReference type="EMBL" id="AQZ60854.1"/>
    </source>
</evidence>
<dbReference type="SUPFAM" id="SSF52540">
    <property type="entry name" value="P-loop containing nucleoside triphosphate hydrolases"/>
    <property type="match status" value="1"/>
</dbReference>
<dbReference type="InterPro" id="IPR027417">
    <property type="entry name" value="P-loop_NTPase"/>
</dbReference>
<keyword evidence="3" id="KW-1185">Reference proteome</keyword>
<name>A0A1U9ZSD2_9ACTN</name>
<organism evidence="2 3">
    <name type="scientific">[Actinomadura] parvosata subsp. kistnae</name>
    <dbReference type="NCBI Taxonomy" id="1909395"/>
    <lineage>
        <taxon>Bacteria</taxon>
        <taxon>Bacillati</taxon>
        <taxon>Actinomycetota</taxon>
        <taxon>Actinomycetes</taxon>
        <taxon>Streptosporangiales</taxon>
        <taxon>Streptosporangiaceae</taxon>
        <taxon>Nonomuraea</taxon>
    </lineage>
</organism>
<dbReference type="EMBL" id="CP017717">
    <property type="protein sequence ID" value="AQZ60854.1"/>
    <property type="molecule type" value="Genomic_DNA"/>
</dbReference>
<dbReference type="STRING" id="1909395.BKM31_04535"/>
<evidence type="ECO:0000313" key="3">
    <source>
        <dbReference type="Proteomes" id="UP000190797"/>
    </source>
</evidence>
<dbReference type="RefSeq" id="WP_080036920.1">
    <property type="nucleotide sequence ID" value="NZ_CP017717.1"/>
</dbReference>
<feature type="domain" description="CHAT" evidence="1">
    <location>
        <begin position="80"/>
        <end position="334"/>
    </location>
</feature>
<dbReference type="Proteomes" id="UP000190797">
    <property type="component" value="Chromosome"/>
</dbReference>
<reference evidence="3" key="1">
    <citation type="journal article" date="2017" name="Med. Chem. Commun.">
        <title>Nonomuraea sp. ATCC 55076 harbours the largest actinomycete chromosome to date and the kistamicin biosynthetic gene cluster.</title>
        <authorList>
            <person name="Nazari B."/>
            <person name="Forneris C.C."/>
            <person name="Gibson M.I."/>
            <person name="Moon K."/>
            <person name="Schramma K.R."/>
            <person name="Seyedsayamdost M.R."/>
        </authorList>
    </citation>
    <scope>NUCLEOTIDE SEQUENCE [LARGE SCALE GENOMIC DNA]</scope>
    <source>
        <strain evidence="3">ATCC 55076</strain>
    </source>
</reference>
<dbReference type="Gene3D" id="3.40.50.300">
    <property type="entry name" value="P-loop containing nucleotide triphosphate hydrolases"/>
    <property type="match status" value="1"/>
</dbReference>
<dbReference type="InterPro" id="IPR024983">
    <property type="entry name" value="CHAT_dom"/>
</dbReference>
<dbReference type="AlphaFoldDB" id="A0A1U9ZSD2"/>
<sequence>MIDKYGQRHLVLEASDYRAPGQWRWSLLDETTPVGDHQVNLAPEDACLLHGRRLYHHVRHDTDLDDLLGSEARLVAEVGRCIGDKLLGDLRQELIRHTPALVEVRVPAKARGLHDLPLEIGHVRGEPLITQGVTLVHAPTGAPPLPDKSGVDEPLRALAVFSLPYDEDLLELRAQRKELVELFSGLQAQGRQATLKVLQWRVTEKSLDDAMQQAFGWDVVHFFGHGLVDALVIQQDDGSQARLRYTELRKRLEPTRHRLKLVVLSSCFSAGTPDPGMLPIAEQLAAEFGCAVIGMRYDLGGDFSQRLTRRLYDAMLRLGQPLTRALQWAVKEAAAPPYGSASPPRSVAVPVVYGTRALNLVLAPTVEPPSMRINVPMAYFERQPPSFVGRAREMALADRAITDDASAGVLFYGSPGVGTTACALELAYSHPATFGTLLWHSIDLPGNRIAGALDRLAEHLDGQLEALELRAALREPGKLAARLRLIEAFLRDQVAVLTVIDNVTALLDEPSGQWRDKRWPAIMNALSGGGRSRLLLTGGALPPGLPTGLLPIQIKPMTRREAVLYARGLAPLKPLFHSDPSGLATILTTAAGNPKTIADATLPISGTCDPEYLRIIREFAH</sequence>
<gene>
    <name evidence="2" type="ORF">BKM31_04535</name>
</gene>
<dbReference type="Pfam" id="PF12770">
    <property type="entry name" value="CHAT"/>
    <property type="match status" value="1"/>
</dbReference>